<dbReference type="InterPro" id="IPR014747">
    <property type="entry name" value="Bac_photo_RC_H_C"/>
</dbReference>
<sequence>MLRKLKNLKGFTVHGRSEDLGKAKDFYFDQHYFVMRYLVIETGSWLQHEKTLISTESFEEINYQNQEIIVDLTAEDLEAGPSIEKNKPVSKVMEEKVVKHYDWPIYWASPHPADGPAIQAGSIIREKLFDFEKLTDEEKQAEEDEVESNLRSFNEIRGYHIQAEDKEFGHLEDLFVDEENWAIRYLLIDTRNILPGKDVLIAPEWLQNISWNKEKLYVSKTKEEIKNAPEYKEEKSDRLVHRDYEEKLYDHYNEIKYWQR</sequence>
<dbReference type="InterPro" id="IPR011033">
    <property type="entry name" value="PRC_barrel-like_sf"/>
</dbReference>
<dbReference type="AlphaFoldDB" id="A0A2T5RT97"/>
<dbReference type="GO" id="GO:0030077">
    <property type="term" value="C:plasma membrane light-harvesting complex"/>
    <property type="evidence" value="ECO:0007669"/>
    <property type="project" value="InterPro"/>
</dbReference>
<evidence type="ECO:0000259" key="1">
    <source>
        <dbReference type="Pfam" id="PF05239"/>
    </source>
</evidence>
<dbReference type="EMBL" id="QAXS01000001">
    <property type="protein sequence ID" value="PTW03560.1"/>
    <property type="molecule type" value="Genomic_DNA"/>
</dbReference>
<dbReference type="SUPFAM" id="SSF50346">
    <property type="entry name" value="PRC-barrel domain"/>
    <property type="match status" value="2"/>
</dbReference>
<organism evidence="2 3">
    <name type="scientific">Halanaerobium saccharolyticum</name>
    <dbReference type="NCBI Taxonomy" id="43595"/>
    <lineage>
        <taxon>Bacteria</taxon>
        <taxon>Bacillati</taxon>
        <taxon>Bacillota</taxon>
        <taxon>Clostridia</taxon>
        <taxon>Halanaerobiales</taxon>
        <taxon>Halanaerobiaceae</taxon>
        <taxon>Halanaerobium</taxon>
    </lineage>
</organism>
<dbReference type="RefSeq" id="WP_108137780.1">
    <property type="nucleotide sequence ID" value="NZ_QAXS01000001.1"/>
</dbReference>
<feature type="domain" description="PRC-barrel" evidence="1">
    <location>
        <begin position="5"/>
        <end position="76"/>
    </location>
</feature>
<dbReference type="GO" id="GO:0019684">
    <property type="term" value="P:photosynthesis, light reaction"/>
    <property type="evidence" value="ECO:0007669"/>
    <property type="project" value="InterPro"/>
</dbReference>
<protein>
    <submittedName>
        <fullName evidence="2">PRC-barrel domain protein</fullName>
    </submittedName>
</protein>
<evidence type="ECO:0000313" key="3">
    <source>
        <dbReference type="Proteomes" id="UP000244089"/>
    </source>
</evidence>
<dbReference type="InterPro" id="IPR027275">
    <property type="entry name" value="PRC-brl_dom"/>
</dbReference>
<dbReference type="Pfam" id="PF05239">
    <property type="entry name" value="PRC"/>
    <property type="match status" value="1"/>
</dbReference>
<dbReference type="Proteomes" id="UP000244089">
    <property type="component" value="Unassembled WGS sequence"/>
</dbReference>
<evidence type="ECO:0000313" key="2">
    <source>
        <dbReference type="EMBL" id="PTW03560.1"/>
    </source>
</evidence>
<accession>A0A2T5RT97</accession>
<proteinExistence type="predicted"/>
<comment type="caution">
    <text evidence="2">The sequence shown here is derived from an EMBL/GenBank/DDBJ whole genome shotgun (WGS) entry which is preliminary data.</text>
</comment>
<name>A0A2T5RT97_9FIRM</name>
<gene>
    <name evidence="2" type="ORF">C8C76_101201</name>
</gene>
<reference evidence="2 3" key="1">
    <citation type="submission" date="2018-04" db="EMBL/GenBank/DDBJ databases">
        <title>Subsurface microbial communities from deep shales in Ohio and West Virginia, USA.</title>
        <authorList>
            <person name="Wrighton K."/>
        </authorList>
    </citation>
    <scope>NUCLEOTIDE SEQUENCE [LARGE SCALE GENOMIC DNA]</scope>
    <source>
        <strain evidence="2 3">WC1</strain>
    </source>
</reference>
<dbReference type="OrthoDB" id="9793882at2"/>
<dbReference type="Gene3D" id="3.90.50.10">
    <property type="entry name" value="Photosynthetic Reaction Center, subunit H, domain 2"/>
    <property type="match status" value="2"/>
</dbReference>